<sequence length="72" mass="7535">MTSKSRDRPAGLVPVALLIALAGELLGVLLLVKTAVPTLFLAAASLLALIAVNTIRSSEPDTHEPTRSDETK</sequence>
<dbReference type="Proteomes" id="UP000215731">
    <property type="component" value="Unassembled WGS sequence"/>
</dbReference>
<protein>
    <submittedName>
        <fullName evidence="2">Uncharacterized protein</fullName>
    </submittedName>
</protein>
<evidence type="ECO:0000313" key="3">
    <source>
        <dbReference type="Proteomes" id="UP000215731"/>
    </source>
</evidence>
<name>A0A256J642_HALEZ</name>
<dbReference type="EMBL" id="NHOZ01000060">
    <property type="protein sequence ID" value="OYR63807.1"/>
    <property type="molecule type" value="Genomic_DNA"/>
</dbReference>
<organism evidence="2 3">
    <name type="scientific">Halorubrum ezzemoulense</name>
    <name type="common">Halorubrum chaoviator</name>
    <dbReference type="NCBI Taxonomy" id="337243"/>
    <lineage>
        <taxon>Archaea</taxon>
        <taxon>Methanobacteriati</taxon>
        <taxon>Methanobacteriota</taxon>
        <taxon>Stenosarchaea group</taxon>
        <taxon>Halobacteria</taxon>
        <taxon>Halobacteriales</taxon>
        <taxon>Haloferacaceae</taxon>
        <taxon>Halorubrum</taxon>
    </lineage>
</organism>
<evidence type="ECO:0000313" key="2">
    <source>
        <dbReference type="EMBL" id="OYR63807.1"/>
    </source>
</evidence>
<keyword evidence="1" id="KW-0472">Membrane</keyword>
<accession>A0A256J642</accession>
<comment type="caution">
    <text evidence="2">The sequence shown here is derived from an EMBL/GenBank/DDBJ whole genome shotgun (WGS) entry which is preliminary data.</text>
</comment>
<reference evidence="2 3" key="1">
    <citation type="journal article" date="2014" name="Front. Microbiol.">
        <title>Population and genomic analysis of the genus Halorubrum.</title>
        <authorList>
            <person name="Fullmer M.S."/>
            <person name="Soucy S.M."/>
            <person name="Swithers K.S."/>
            <person name="Makkay A.M."/>
            <person name="Wheeler R."/>
            <person name="Ventosa A."/>
            <person name="Gogarten J.P."/>
            <person name="Papke R.T."/>
        </authorList>
    </citation>
    <scope>NUCLEOTIDE SEQUENCE [LARGE SCALE GENOMIC DNA]</scope>
    <source>
        <strain evidence="2 3">Ga36</strain>
    </source>
</reference>
<feature type="transmembrane region" description="Helical" evidence="1">
    <location>
        <begin position="38"/>
        <end position="55"/>
    </location>
</feature>
<proteinExistence type="predicted"/>
<feature type="transmembrane region" description="Helical" evidence="1">
    <location>
        <begin position="12"/>
        <end position="32"/>
    </location>
</feature>
<keyword evidence="1" id="KW-0812">Transmembrane</keyword>
<dbReference type="AlphaFoldDB" id="A0A256J642"/>
<evidence type="ECO:0000256" key="1">
    <source>
        <dbReference type="SAM" id="Phobius"/>
    </source>
</evidence>
<keyword evidence="1" id="KW-1133">Transmembrane helix</keyword>
<gene>
    <name evidence="2" type="ORF">DJ80_07390</name>
</gene>